<evidence type="ECO:0000313" key="6">
    <source>
        <dbReference type="Proteomes" id="UP000184330"/>
    </source>
</evidence>
<sequence length="1079" mass="119311">MPSYKYVQLPLPGDYIRLLCLLPNKSEKDEPLHCKLHNYSLQKSSPRTHRYEALSYVWGDSPERLPIYVDGDQLLITRNLFAALLRLRDHSFKRMVWIDAICIDQENPEERGRQVQLMAKIYSNALCVIVWLGEDEGTNGALEDIRCAANEELIEPSRKEMSLQAILRLLQRPWFQRIWVLQEVAAARHVIIMCGSTEIEGNAFCLGVNSLLSYTTSPESHTLPSVIYLIERAGLRSTHAANSPARFSLNIRSLAELLDMFHTRRASDTRDKVYALLGMSLNDPGKASLQPDYTKSWEELFEQLVRHILSDDICVETSSQRTVIKSKGCILGQVSSVRRDNKQQVSIISRSAAWDLGGKTEWTLQASAKPIQEHDIICLLHGALKPTIFRLCKNYFAIIVIAATPLNGSGSFGWPETSRSTQYLRDFSLVWDWEERQGSQGQEKYEILTKTYSQALEHSTVEVGDYLREAIQLWNDITILDDLGEYEIADERLLEARSGYTAGFGKEHLPRPISQYGRTLLSFAAGEGHGDMVNLLLRTVDPDIKDGKSGYTPLSYAAENGHEAVVQLLLATSQVEVDSKDKDGRTPLLCAAENGHEAVVQLLLATGQVGVDSKTRFGRTALSYAAENGHENIVQLLLTTGQVEVNSRNWDNPTPLSYAARNGHKAVVQLLLATGQVKVDLKDGHRRTALSYAAENGHEAVVQLLLATSQVEVNSKDAHGRTPLSYAAGNGHEAIVQLLLATSQVEVNSKDKDGRTPLLYAAENTREAVVQLLLATGQVEVNSKDKDGRTPLLCAARNGHEAVVQLLLATSQVEVNSKDKDGRTPLSYAAGNGHENIVQLLLATDQVEVNSKDERGRTPLMYTAGNGHENIVQLLLATGQVEVDSKTRKSGRTALWYAAGNGHVAIVQLLLATGQVEVDSKDKHGRTALMYAAENRHEAVVQLLLATSQVEVDSKDKDGRTALSYAAENRHEYIVQLLLATGQVEVDSKDEHGRTPLSYAAKNGHEAIVQLLLAISQVEVNSKDKDGRTPLLYAAENRHEAVVQLLLATGQVEVDSKDEHSRTPLSCAAGNRHEQCLQQ</sequence>
<accession>A0A1L7XHS7</accession>
<dbReference type="InterPro" id="IPR010730">
    <property type="entry name" value="HET"/>
</dbReference>
<feature type="repeat" description="ANK" evidence="3">
    <location>
        <begin position="855"/>
        <end position="879"/>
    </location>
</feature>
<dbReference type="InterPro" id="IPR002110">
    <property type="entry name" value="Ankyrin_rpt"/>
</dbReference>
<dbReference type="Gene3D" id="1.25.40.20">
    <property type="entry name" value="Ankyrin repeat-containing domain"/>
    <property type="match status" value="6"/>
</dbReference>
<dbReference type="PROSITE" id="PS50297">
    <property type="entry name" value="ANK_REP_REGION"/>
    <property type="match status" value="13"/>
</dbReference>
<feature type="repeat" description="ANK" evidence="3">
    <location>
        <begin position="549"/>
        <end position="570"/>
    </location>
</feature>
<dbReference type="OrthoDB" id="194358at2759"/>
<keyword evidence="2 3" id="KW-0040">ANK repeat</keyword>
<dbReference type="Pfam" id="PF12796">
    <property type="entry name" value="Ank_2"/>
    <property type="match status" value="5"/>
</dbReference>
<protein>
    <submittedName>
        <fullName evidence="5">Related to ankyrin repeat domain-containing protein 28</fullName>
    </submittedName>
</protein>
<name>A0A1L7XHS7_9HELO</name>
<feature type="repeat" description="ANK" evidence="3">
    <location>
        <begin position="651"/>
        <end position="675"/>
    </location>
</feature>
<feature type="repeat" description="ANK" evidence="3">
    <location>
        <begin position="821"/>
        <end position="842"/>
    </location>
</feature>
<feature type="repeat" description="ANK" evidence="3">
    <location>
        <begin position="753"/>
        <end position="777"/>
    </location>
</feature>
<evidence type="ECO:0000313" key="5">
    <source>
        <dbReference type="EMBL" id="CZR64582.1"/>
    </source>
</evidence>
<dbReference type="Pfam" id="PF06985">
    <property type="entry name" value="HET"/>
    <property type="match status" value="1"/>
</dbReference>
<dbReference type="AlphaFoldDB" id="A0A1L7XHS7"/>
<dbReference type="Pfam" id="PF00023">
    <property type="entry name" value="Ank"/>
    <property type="match status" value="2"/>
</dbReference>
<feature type="repeat" description="ANK" evidence="3">
    <location>
        <begin position="617"/>
        <end position="641"/>
    </location>
</feature>
<dbReference type="SMART" id="SM00248">
    <property type="entry name" value="ANK"/>
    <property type="match status" value="16"/>
</dbReference>
<organism evidence="5 6">
    <name type="scientific">Phialocephala subalpina</name>
    <dbReference type="NCBI Taxonomy" id="576137"/>
    <lineage>
        <taxon>Eukaryota</taxon>
        <taxon>Fungi</taxon>
        <taxon>Dikarya</taxon>
        <taxon>Ascomycota</taxon>
        <taxon>Pezizomycotina</taxon>
        <taxon>Leotiomycetes</taxon>
        <taxon>Helotiales</taxon>
        <taxon>Mollisiaceae</taxon>
        <taxon>Phialocephala</taxon>
        <taxon>Phialocephala fortinii species complex</taxon>
    </lineage>
</organism>
<dbReference type="STRING" id="576137.A0A1L7XHS7"/>
<gene>
    <name evidence="5" type="ORF">PAC_14480</name>
</gene>
<dbReference type="EMBL" id="FJOG01000027">
    <property type="protein sequence ID" value="CZR64582.1"/>
    <property type="molecule type" value="Genomic_DNA"/>
</dbReference>
<dbReference type="SUPFAM" id="SSF48403">
    <property type="entry name" value="Ankyrin repeat"/>
    <property type="match status" value="2"/>
</dbReference>
<feature type="repeat" description="ANK" evidence="3">
    <location>
        <begin position="787"/>
        <end position="808"/>
    </location>
</feature>
<feature type="repeat" description="ANK" evidence="3">
    <location>
        <begin position="992"/>
        <end position="1013"/>
    </location>
</feature>
<feature type="repeat" description="ANK" evidence="3">
    <location>
        <begin position="890"/>
        <end position="914"/>
    </location>
</feature>
<feature type="domain" description="Heterokaryon incompatibility" evidence="4">
    <location>
        <begin position="51"/>
        <end position="183"/>
    </location>
</feature>
<proteinExistence type="predicted"/>
<dbReference type="InterPro" id="IPR036770">
    <property type="entry name" value="Ankyrin_rpt-contain_sf"/>
</dbReference>
<dbReference type="Proteomes" id="UP000184330">
    <property type="component" value="Unassembled WGS sequence"/>
</dbReference>
<dbReference type="PANTHER" id="PTHR24198">
    <property type="entry name" value="ANKYRIN REPEAT AND PROTEIN KINASE DOMAIN-CONTAINING PROTEIN"/>
    <property type="match status" value="1"/>
</dbReference>
<dbReference type="PROSITE" id="PS50088">
    <property type="entry name" value="ANK_REPEAT"/>
    <property type="match status" value="13"/>
</dbReference>
<evidence type="ECO:0000256" key="2">
    <source>
        <dbReference type="ARBA" id="ARBA00023043"/>
    </source>
</evidence>
<dbReference type="PANTHER" id="PTHR24198:SF165">
    <property type="entry name" value="ANKYRIN REPEAT-CONTAINING PROTEIN-RELATED"/>
    <property type="match status" value="1"/>
</dbReference>
<evidence type="ECO:0000256" key="3">
    <source>
        <dbReference type="PROSITE-ProRule" id="PRU00023"/>
    </source>
</evidence>
<evidence type="ECO:0000259" key="4">
    <source>
        <dbReference type="Pfam" id="PF06985"/>
    </source>
</evidence>
<evidence type="ECO:0000256" key="1">
    <source>
        <dbReference type="ARBA" id="ARBA00022737"/>
    </source>
</evidence>
<feature type="repeat" description="ANK" evidence="3">
    <location>
        <begin position="1026"/>
        <end position="1050"/>
    </location>
</feature>
<feature type="repeat" description="ANK" evidence="3">
    <location>
        <begin position="958"/>
        <end position="982"/>
    </location>
</feature>
<keyword evidence="1" id="KW-0677">Repeat</keyword>
<feature type="repeat" description="ANK" evidence="3">
    <location>
        <begin position="583"/>
        <end position="607"/>
    </location>
</feature>
<feature type="repeat" description="ANK" evidence="3">
    <location>
        <begin position="719"/>
        <end position="740"/>
    </location>
</feature>
<dbReference type="Pfam" id="PF13637">
    <property type="entry name" value="Ank_4"/>
    <property type="match status" value="1"/>
</dbReference>
<keyword evidence="6" id="KW-1185">Reference proteome</keyword>
<reference evidence="5 6" key="1">
    <citation type="submission" date="2016-03" db="EMBL/GenBank/DDBJ databases">
        <authorList>
            <person name="Ploux O."/>
        </authorList>
    </citation>
    <scope>NUCLEOTIDE SEQUENCE [LARGE SCALE GENOMIC DNA]</scope>
    <source>
        <strain evidence="5 6">UAMH 11012</strain>
    </source>
</reference>